<dbReference type="PROSITE" id="PS51192">
    <property type="entry name" value="HELICASE_ATP_BIND_1"/>
    <property type="match status" value="1"/>
</dbReference>
<dbReference type="EC" id="3.6.4.13" evidence="1"/>
<feature type="domain" description="DEAD-box RNA helicase Q" evidence="15">
    <location>
        <begin position="6"/>
        <end position="34"/>
    </location>
</feature>
<evidence type="ECO:0000256" key="2">
    <source>
        <dbReference type="ARBA" id="ARBA00022490"/>
    </source>
</evidence>
<dbReference type="CDD" id="cd00268">
    <property type="entry name" value="DEADc"/>
    <property type="match status" value="1"/>
</dbReference>
<feature type="compositionally biased region" description="Basic and acidic residues" evidence="12">
    <location>
        <begin position="383"/>
        <end position="394"/>
    </location>
</feature>
<accession>A0A090CY39</accession>
<dbReference type="PROSITE" id="PS51194">
    <property type="entry name" value="HELICASE_CTER"/>
    <property type="match status" value="1"/>
</dbReference>
<evidence type="ECO:0000313" key="17">
    <source>
        <dbReference type="Proteomes" id="UP000031552"/>
    </source>
</evidence>
<comment type="catalytic activity">
    <reaction evidence="8">
        <text>ATP + H2O = ADP + phosphate + H(+)</text>
        <dbReference type="Rhea" id="RHEA:13065"/>
        <dbReference type="ChEBI" id="CHEBI:15377"/>
        <dbReference type="ChEBI" id="CHEBI:15378"/>
        <dbReference type="ChEBI" id="CHEBI:30616"/>
        <dbReference type="ChEBI" id="CHEBI:43474"/>
        <dbReference type="ChEBI" id="CHEBI:456216"/>
        <dbReference type="EC" id="3.6.4.13"/>
    </reaction>
</comment>
<evidence type="ECO:0000259" key="15">
    <source>
        <dbReference type="PROSITE" id="PS51195"/>
    </source>
</evidence>
<evidence type="ECO:0000256" key="11">
    <source>
        <dbReference type="RuleBase" id="RU000492"/>
    </source>
</evidence>
<evidence type="ECO:0000256" key="12">
    <source>
        <dbReference type="SAM" id="MobiDB-lite"/>
    </source>
</evidence>
<dbReference type="PANTHER" id="PTHR47959">
    <property type="entry name" value="ATP-DEPENDENT RNA HELICASE RHLE-RELATED"/>
    <property type="match status" value="1"/>
</dbReference>
<keyword evidence="17" id="KW-1185">Reference proteome</keyword>
<dbReference type="EMBL" id="CCEJ010000003">
    <property type="protein sequence ID" value="CDR33247.1"/>
    <property type="molecule type" value="Genomic_DNA"/>
</dbReference>
<keyword evidence="2" id="KW-0963">Cytoplasm</keyword>
<dbReference type="InterPro" id="IPR014001">
    <property type="entry name" value="Helicase_ATP-bd"/>
</dbReference>
<evidence type="ECO:0000256" key="4">
    <source>
        <dbReference type="ARBA" id="ARBA00022801"/>
    </source>
</evidence>
<dbReference type="SMART" id="SM00490">
    <property type="entry name" value="HELICc"/>
    <property type="match status" value="1"/>
</dbReference>
<evidence type="ECO:0000256" key="9">
    <source>
        <dbReference type="ARBA" id="ARBA00074363"/>
    </source>
</evidence>
<dbReference type="AlphaFoldDB" id="A0A090CY39"/>
<dbReference type="InterPro" id="IPR000629">
    <property type="entry name" value="RNA-helicase_DEAD-box_CS"/>
</dbReference>
<keyword evidence="3 11" id="KW-0547">Nucleotide-binding</keyword>
<dbReference type="SUPFAM" id="SSF52540">
    <property type="entry name" value="P-loop containing nucleoside triphosphate hydrolases"/>
    <property type="match status" value="1"/>
</dbReference>
<evidence type="ECO:0000256" key="8">
    <source>
        <dbReference type="ARBA" id="ARBA00047984"/>
    </source>
</evidence>
<dbReference type="Proteomes" id="UP000031552">
    <property type="component" value="Unassembled WGS sequence"/>
</dbReference>
<evidence type="ECO:0000256" key="1">
    <source>
        <dbReference type="ARBA" id="ARBA00012552"/>
    </source>
</evidence>
<keyword evidence="4 11" id="KW-0378">Hydrolase</keyword>
<dbReference type="InterPro" id="IPR050079">
    <property type="entry name" value="DEAD_box_RNA_helicase"/>
</dbReference>
<dbReference type="FunFam" id="3.40.50.300:FF:000108">
    <property type="entry name" value="ATP-dependent RNA helicase RhlE"/>
    <property type="match status" value="1"/>
</dbReference>
<evidence type="ECO:0000256" key="7">
    <source>
        <dbReference type="ARBA" id="ARBA00038437"/>
    </source>
</evidence>
<dbReference type="GO" id="GO:0005524">
    <property type="term" value="F:ATP binding"/>
    <property type="evidence" value="ECO:0007669"/>
    <property type="project" value="UniProtKB-KW"/>
</dbReference>
<dbReference type="Pfam" id="PF00270">
    <property type="entry name" value="DEAD"/>
    <property type="match status" value="1"/>
</dbReference>
<dbReference type="GO" id="GO:0042255">
    <property type="term" value="P:ribosome assembly"/>
    <property type="evidence" value="ECO:0007669"/>
    <property type="project" value="UniProtKB-ARBA"/>
</dbReference>
<evidence type="ECO:0000256" key="3">
    <source>
        <dbReference type="ARBA" id="ARBA00022741"/>
    </source>
</evidence>
<dbReference type="STRING" id="1437425.CSEC_0410"/>
<gene>
    <name evidence="16" type="ORF">CSEC_0410</name>
</gene>
<evidence type="ECO:0000259" key="14">
    <source>
        <dbReference type="PROSITE" id="PS51194"/>
    </source>
</evidence>
<protein>
    <recommendedName>
        <fullName evidence="9">DEAD-box ATP-dependent RNA helicase RhpA</fullName>
        <ecNumber evidence="1">3.6.4.13</ecNumber>
    </recommendedName>
</protein>
<comment type="caution">
    <text evidence="16">The sequence shown here is derived from an EMBL/GenBank/DDBJ whole genome shotgun (WGS) entry which is preliminary data.</text>
</comment>
<reference evidence="16" key="2">
    <citation type="submission" date="2014-09" db="EMBL/GenBank/DDBJ databases">
        <title>Criblamydia sequanensis harbors a mega-plasmid encoding arsenite resistance.</title>
        <authorList>
            <person name="Bertelli C."/>
            <person name="Goesmann A."/>
            <person name="Greub G."/>
        </authorList>
    </citation>
    <scope>NUCLEOTIDE SEQUENCE [LARGE SCALE GENOMIC DNA]</scope>
    <source>
        <strain evidence="16">CRIB-18</strain>
    </source>
</reference>
<feature type="domain" description="Helicase C-terminal" evidence="14">
    <location>
        <begin position="238"/>
        <end position="388"/>
    </location>
</feature>
<feature type="compositionally biased region" description="Basic and acidic residues" evidence="12">
    <location>
        <begin position="409"/>
        <end position="648"/>
    </location>
</feature>
<evidence type="ECO:0000256" key="6">
    <source>
        <dbReference type="ARBA" id="ARBA00022840"/>
    </source>
</evidence>
<dbReference type="GO" id="GO:0009266">
    <property type="term" value="P:response to temperature stimulus"/>
    <property type="evidence" value="ECO:0007669"/>
    <property type="project" value="UniProtKB-ARBA"/>
</dbReference>
<evidence type="ECO:0000256" key="10">
    <source>
        <dbReference type="PROSITE-ProRule" id="PRU00552"/>
    </source>
</evidence>
<evidence type="ECO:0000313" key="16">
    <source>
        <dbReference type="EMBL" id="CDR33247.1"/>
    </source>
</evidence>
<dbReference type="eggNOG" id="COG0513">
    <property type="taxonomic scope" value="Bacteria"/>
</dbReference>
<dbReference type="Gene3D" id="3.40.50.300">
    <property type="entry name" value="P-loop containing nucleotide triphosphate hydrolases"/>
    <property type="match status" value="2"/>
</dbReference>
<reference evidence="16" key="1">
    <citation type="submission" date="2013-12" db="EMBL/GenBank/DDBJ databases">
        <authorList>
            <person name="Linke B."/>
        </authorList>
    </citation>
    <scope>NUCLEOTIDE SEQUENCE [LARGE SCALE GENOMIC DNA]</scope>
    <source>
        <strain evidence="16">CRIB-18</strain>
    </source>
</reference>
<dbReference type="PROSITE" id="PS51195">
    <property type="entry name" value="Q_MOTIF"/>
    <property type="match status" value="1"/>
</dbReference>
<dbReference type="InterPro" id="IPR044742">
    <property type="entry name" value="DEAD/DEAH_RhlB"/>
</dbReference>
<dbReference type="GO" id="GO:0003724">
    <property type="term" value="F:RNA helicase activity"/>
    <property type="evidence" value="ECO:0007669"/>
    <property type="project" value="UniProtKB-EC"/>
</dbReference>
<dbReference type="SMART" id="SM00487">
    <property type="entry name" value="DEXDc"/>
    <property type="match status" value="1"/>
</dbReference>
<dbReference type="Pfam" id="PF00271">
    <property type="entry name" value="Helicase_C"/>
    <property type="match status" value="1"/>
</dbReference>
<dbReference type="InterPro" id="IPR011545">
    <property type="entry name" value="DEAD/DEAH_box_helicase_dom"/>
</dbReference>
<dbReference type="GO" id="GO:0003676">
    <property type="term" value="F:nucleic acid binding"/>
    <property type="evidence" value="ECO:0007669"/>
    <property type="project" value="InterPro"/>
</dbReference>
<dbReference type="GO" id="GO:0016887">
    <property type="term" value="F:ATP hydrolysis activity"/>
    <property type="evidence" value="ECO:0007669"/>
    <property type="project" value="RHEA"/>
</dbReference>
<dbReference type="CDD" id="cd18787">
    <property type="entry name" value="SF2_C_DEAD"/>
    <property type="match status" value="1"/>
</dbReference>
<keyword evidence="6 11" id="KW-0067">ATP-binding</keyword>
<feature type="region of interest" description="Disordered" evidence="12">
    <location>
        <begin position="383"/>
        <end position="694"/>
    </location>
</feature>
<evidence type="ECO:0000259" key="13">
    <source>
        <dbReference type="PROSITE" id="PS51192"/>
    </source>
</evidence>
<comment type="similarity">
    <text evidence="7 11">Belongs to the DEAD box helicase family.</text>
</comment>
<dbReference type="PANTHER" id="PTHR47959:SF17">
    <property type="entry name" value="ATP-DEPENDENT RNA HELICASE DEAD BOX FAMILY"/>
    <property type="match status" value="1"/>
</dbReference>
<proteinExistence type="inferred from homology"/>
<sequence>MCGFVSQFAQFNLNELIMKTLEEIGFSTPTPIQEKAIPHVLEGKDVIACAETGTGKTAAFMLPLLHRLEKDKEKKSSPQVLVLVPTRELAIQLAEQAKKFCRHLPFIKTACIYGGIPYPVQKKALSQRYQILVATPGRLIDHLERGRINLSQVEYFILDEADRMLDMGFIPAVEAISELIPAKRQTLLFSATIDGKIAPIAKKLLKNPVEIRVNPASFGKECIDQKLYYVDNLHHKVQLLEHILKQEEVVQAIVFTSTIIQAKDLSRNLIEKGYYSDTLHGDLSQRERTRTINKLKRGDIDVLIATDVAARGIDISTVTHVVNFDLPFKPEDFIHRIGRTGRAGREGFAITFAAFKESLAISKINKLLGKPIVLSTIVGLEPKGKPLSLDDKSQVKPRSSRSRRFGNTRQRDRSDFSSDRPKRERPSRPRDSDERSDFSSDRPKRERPSRPRDSDERSDFSSDRPKRERPSRPRDSDERSDFSSDRPKRERPSRPRDSDERSDFSSDRPKRERPSRPRDSDERSDFSSDRPKRERPSRPRDSDERSDFSSDRPKRERPSRPRDSDERSDFSSDRPKRERPSRPRDSDERSDFSSDRPKRERPSRPRDSDERSEFSRFKKSDESRQRPERSEKVFSFFDRQENSSRNERSNVSGNRFQNGRKPSSRFGERQGRPGANSNRKTGAKKSFNRPSYRD</sequence>
<dbReference type="OrthoDB" id="9805696at2"/>
<feature type="short sequence motif" description="Q motif" evidence="10">
    <location>
        <begin position="6"/>
        <end position="34"/>
    </location>
</feature>
<dbReference type="InterPro" id="IPR027417">
    <property type="entry name" value="P-loop_NTPase"/>
</dbReference>
<organism evidence="16 17">
    <name type="scientific">Candidatus Criblamydia sequanensis CRIB-18</name>
    <dbReference type="NCBI Taxonomy" id="1437425"/>
    <lineage>
        <taxon>Bacteria</taxon>
        <taxon>Pseudomonadati</taxon>
        <taxon>Chlamydiota</taxon>
        <taxon>Chlamydiia</taxon>
        <taxon>Parachlamydiales</taxon>
        <taxon>Candidatus Criblamydiaceae</taxon>
        <taxon>Candidatus Criblamydia</taxon>
    </lineage>
</organism>
<feature type="domain" description="Helicase ATP-binding" evidence="13">
    <location>
        <begin position="37"/>
        <end position="211"/>
    </location>
</feature>
<keyword evidence="5 11" id="KW-0347">Helicase</keyword>
<name>A0A090CY39_9BACT</name>
<dbReference type="PROSITE" id="PS00039">
    <property type="entry name" value="DEAD_ATP_HELICASE"/>
    <property type="match status" value="1"/>
</dbReference>
<evidence type="ECO:0000256" key="5">
    <source>
        <dbReference type="ARBA" id="ARBA00022806"/>
    </source>
</evidence>
<dbReference type="InterPro" id="IPR001650">
    <property type="entry name" value="Helicase_C-like"/>
</dbReference>
<dbReference type="InterPro" id="IPR014014">
    <property type="entry name" value="RNA_helicase_DEAD_Q_motif"/>
</dbReference>
<dbReference type="GO" id="GO:0005829">
    <property type="term" value="C:cytosol"/>
    <property type="evidence" value="ECO:0007669"/>
    <property type="project" value="TreeGrafter"/>
</dbReference>